<dbReference type="AlphaFoldDB" id="A0A1A8D2V9"/>
<feature type="non-terminal residue" evidence="1">
    <location>
        <position position="38"/>
    </location>
</feature>
<reference evidence="1" key="1">
    <citation type="submission" date="2016-05" db="EMBL/GenBank/DDBJ databases">
        <authorList>
            <person name="Lavstsen T."/>
            <person name="Jespersen J.S."/>
        </authorList>
    </citation>
    <scope>NUCLEOTIDE SEQUENCE</scope>
    <source>
        <tissue evidence="1">Brain</tissue>
    </source>
</reference>
<accession>A0A1A8D2V9</accession>
<dbReference type="EMBL" id="HADZ01021260">
    <property type="protein sequence ID" value="SBP85201.1"/>
    <property type="molecule type" value="Transcribed_RNA"/>
</dbReference>
<name>A0A1A8D2V9_NOTKA</name>
<evidence type="ECO:0000313" key="1">
    <source>
        <dbReference type="EMBL" id="SBP85201.1"/>
    </source>
</evidence>
<reference evidence="1" key="2">
    <citation type="submission" date="2016-06" db="EMBL/GenBank/DDBJ databases">
        <title>The genome of a short-lived fish provides insights into sex chromosome evolution and the genetic control of aging.</title>
        <authorList>
            <person name="Reichwald K."/>
            <person name="Felder M."/>
            <person name="Petzold A."/>
            <person name="Koch P."/>
            <person name="Groth M."/>
            <person name="Platzer M."/>
        </authorList>
    </citation>
    <scope>NUCLEOTIDE SEQUENCE</scope>
    <source>
        <tissue evidence="1">Brain</tissue>
    </source>
</reference>
<proteinExistence type="predicted"/>
<feature type="non-terminal residue" evidence="1">
    <location>
        <position position="1"/>
    </location>
</feature>
<organism evidence="1">
    <name type="scientific">Nothobranchius kadleci</name>
    <name type="common">African annual killifish</name>
    <dbReference type="NCBI Taxonomy" id="1051664"/>
    <lineage>
        <taxon>Eukaryota</taxon>
        <taxon>Metazoa</taxon>
        <taxon>Chordata</taxon>
        <taxon>Craniata</taxon>
        <taxon>Vertebrata</taxon>
        <taxon>Euteleostomi</taxon>
        <taxon>Actinopterygii</taxon>
        <taxon>Neopterygii</taxon>
        <taxon>Teleostei</taxon>
        <taxon>Neoteleostei</taxon>
        <taxon>Acanthomorphata</taxon>
        <taxon>Ovalentaria</taxon>
        <taxon>Atherinomorphae</taxon>
        <taxon>Cyprinodontiformes</taxon>
        <taxon>Nothobranchiidae</taxon>
        <taxon>Nothobranchius</taxon>
    </lineage>
</organism>
<protein>
    <submittedName>
        <fullName evidence="1">Retinitis pigmentosa 1 (Autosomal dominant)</fullName>
    </submittedName>
</protein>
<sequence>VIIKLYLSTLHTHIIRDLRPYLRVRVRPSQHRPKPSNS</sequence>
<gene>
    <name evidence="1" type="primary">RP1</name>
</gene>